<dbReference type="AlphaFoldDB" id="A0AAV2DFN8"/>
<feature type="region of interest" description="Disordered" evidence="1">
    <location>
        <begin position="214"/>
        <end position="243"/>
    </location>
</feature>
<name>A0AAV2DFN8_9ROSI</name>
<protein>
    <submittedName>
        <fullName evidence="2">Uncharacterized protein</fullName>
    </submittedName>
</protein>
<keyword evidence="3" id="KW-1185">Reference proteome</keyword>
<evidence type="ECO:0000313" key="3">
    <source>
        <dbReference type="Proteomes" id="UP001497516"/>
    </source>
</evidence>
<accession>A0AAV2DFN8</accession>
<sequence length="243" mass="27181">MAFNNAQLHPAAVFNNKGFRNAATYSRYLRRFRDRPIYPSFSIQPSRFSKYDMDIPSLLDGLGWSSLVNNMRFSHCPDAVRLFFVNLKCGPGCDPSFFTTYVFNYEITVTPTLLAALLNCPHSGLQAGTYNDLRPQHVLAKLDALVGPRKPVTGSGGVMISPETYQSESLAGALVDAVVSVIKRETSGSRKQTATRKLLRQQDLMWPKFVYESGAVNDPMSSNSEPDEEDDISEYESPPKYQF</sequence>
<evidence type="ECO:0000256" key="1">
    <source>
        <dbReference type="SAM" id="MobiDB-lite"/>
    </source>
</evidence>
<gene>
    <name evidence="2" type="ORF">LTRI10_LOCUS13689</name>
</gene>
<dbReference type="EMBL" id="OZ034815">
    <property type="protein sequence ID" value="CAL1371637.1"/>
    <property type="molecule type" value="Genomic_DNA"/>
</dbReference>
<organism evidence="2 3">
    <name type="scientific">Linum trigynum</name>
    <dbReference type="NCBI Taxonomy" id="586398"/>
    <lineage>
        <taxon>Eukaryota</taxon>
        <taxon>Viridiplantae</taxon>
        <taxon>Streptophyta</taxon>
        <taxon>Embryophyta</taxon>
        <taxon>Tracheophyta</taxon>
        <taxon>Spermatophyta</taxon>
        <taxon>Magnoliopsida</taxon>
        <taxon>eudicotyledons</taxon>
        <taxon>Gunneridae</taxon>
        <taxon>Pentapetalae</taxon>
        <taxon>rosids</taxon>
        <taxon>fabids</taxon>
        <taxon>Malpighiales</taxon>
        <taxon>Linaceae</taxon>
        <taxon>Linum</taxon>
    </lineage>
</organism>
<evidence type="ECO:0000313" key="2">
    <source>
        <dbReference type="EMBL" id="CAL1371637.1"/>
    </source>
</evidence>
<feature type="compositionally biased region" description="Acidic residues" evidence="1">
    <location>
        <begin position="225"/>
        <end position="234"/>
    </location>
</feature>
<reference evidence="2 3" key="1">
    <citation type="submission" date="2024-04" db="EMBL/GenBank/DDBJ databases">
        <authorList>
            <person name="Fracassetti M."/>
        </authorList>
    </citation>
    <scope>NUCLEOTIDE SEQUENCE [LARGE SCALE GENOMIC DNA]</scope>
</reference>
<proteinExistence type="predicted"/>
<dbReference type="Proteomes" id="UP001497516">
    <property type="component" value="Chromosome 2"/>
</dbReference>